<reference evidence="2 3" key="1">
    <citation type="journal article" date="2013" name="Genome Announc.">
        <title>Complete Genome Sequence of the Probiotic Bifidobacterium thermophilum Strain RBL67.</title>
        <authorList>
            <person name="Jans C."/>
            <person name="Lacroix C."/>
            <person name="Follador R."/>
            <person name="Stevens M.J."/>
        </authorList>
    </citation>
    <scope>NUCLEOTIDE SEQUENCE [LARGE SCALE GENOMIC DNA]</scope>
    <source>
        <strain evidence="2 3">RBL67</strain>
    </source>
</reference>
<dbReference type="HOGENOM" id="CLU_2448708_0_0_11"/>
<dbReference type="KEGG" id="btp:D805_1550"/>
<organism evidence="2 3">
    <name type="scientific">Bifidobacterium thermophilum RBL67</name>
    <dbReference type="NCBI Taxonomy" id="1254439"/>
    <lineage>
        <taxon>Bacteria</taxon>
        <taxon>Bacillati</taxon>
        <taxon>Actinomycetota</taxon>
        <taxon>Actinomycetes</taxon>
        <taxon>Bifidobacteriales</taxon>
        <taxon>Bifidobacteriaceae</taxon>
        <taxon>Bifidobacterium</taxon>
    </lineage>
</organism>
<accession>M4RTI5</accession>
<proteinExistence type="predicted"/>
<feature type="region of interest" description="Disordered" evidence="1">
    <location>
        <begin position="63"/>
        <end position="89"/>
    </location>
</feature>
<dbReference type="Proteomes" id="UP000011835">
    <property type="component" value="Chromosome"/>
</dbReference>
<keyword evidence="3" id="KW-1185">Reference proteome</keyword>
<evidence type="ECO:0000256" key="1">
    <source>
        <dbReference type="SAM" id="MobiDB-lite"/>
    </source>
</evidence>
<dbReference type="PATRIC" id="fig|1254439.12.peg.1542"/>
<evidence type="ECO:0000313" key="3">
    <source>
        <dbReference type="Proteomes" id="UP000011835"/>
    </source>
</evidence>
<protein>
    <submittedName>
        <fullName evidence="2">Uncharacterized protein</fullName>
    </submittedName>
</protein>
<dbReference type="EMBL" id="CP004346">
    <property type="protein sequence ID" value="AGH41817.1"/>
    <property type="molecule type" value="Genomic_DNA"/>
</dbReference>
<gene>
    <name evidence="2" type="ORF">D805_1550</name>
</gene>
<dbReference type="AlphaFoldDB" id="M4RTI5"/>
<name>M4RTI5_9BIFI</name>
<sequence>MILCLATPTGSVDWQSFDTIQDTVTPRRTHRLLREAKARILPKHAIADRKDTHDFHASWSACHANPQSATTKQPDRQAIRRYSASTLTG</sequence>
<evidence type="ECO:0000313" key="2">
    <source>
        <dbReference type="EMBL" id="AGH41817.1"/>
    </source>
</evidence>